<keyword evidence="3" id="KW-0813">Transport</keyword>
<name>A0ABY3MYA1_9GAMM</name>
<keyword evidence="7 8" id="KW-0472">Membrane</keyword>
<feature type="transmembrane region" description="Helical" evidence="8">
    <location>
        <begin position="282"/>
        <end position="301"/>
    </location>
</feature>
<protein>
    <submittedName>
        <fullName evidence="9">AI-2E family transporter</fullName>
    </submittedName>
</protein>
<evidence type="ECO:0000256" key="4">
    <source>
        <dbReference type="ARBA" id="ARBA00022475"/>
    </source>
</evidence>
<keyword evidence="6 8" id="KW-1133">Transmembrane helix</keyword>
<gene>
    <name evidence="9" type="ORF">CWS31_006030</name>
</gene>
<evidence type="ECO:0000256" key="7">
    <source>
        <dbReference type="ARBA" id="ARBA00023136"/>
    </source>
</evidence>
<sequence length="369" mass="41063">MYKLFSEWYKRKFSDPHAVSLVVILISIALFITFFSNLLMPVFVAIVLAFLLDLPVNKLVHNAMSRTLATVIVVSTFVGFALLAAFVLLPLIWKQSSNLLQEIPHMLTLSQGFLMTLPEKYPDLVDVEQIKSIIAMIKNNFLQWGQLGLKGSLNAISDIVALLIYLILVPLMVFFFLKDKSELIGSITFFLPKERRMANKVSIEMNQQILNYIRGKIIEIIIVGTATTIAFMLLDLQYSLLLGVLVGLSVLVPYVGATVVTFPVMLVALFQFGFSSEFGYVMLAYGIIQAIDGNVIVPLLFSEAVNLHPVTIIIAVIFFGGLWGFWGVFFAIPLATLVKAVINAWPSIPEIEPDQKLISETTPGVVEEK</sequence>
<proteinExistence type="inferred from homology"/>
<feature type="transmembrane region" description="Helical" evidence="8">
    <location>
        <begin position="307"/>
        <end position="332"/>
    </location>
</feature>
<evidence type="ECO:0000256" key="2">
    <source>
        <dbReference type="ARBA" id="ARBA00009773"/>
    </source>
</evidence>
<evidence type="ECO:0000256" key="3">
    <source>
        <dbReference type="ARBA" id="ARBA00022448"/>
    </source>
</evidence>
<reference evidence="9 10" key="1">
    <citation type="submission" date="2019-08" db="EMBL/GenBank/DDBJ databases">
        <title>Microbe sample from Colwellia echini.</title>
        <authorList>
            <person name="Christiansen L."/>
            <person name="Pathiraja D."/>
            <person name="Schultz-Johansen M."/>
            <person name="Choi I.-G."/>
            <person name="Stougaard P."/>
        </authorList>
    </citation>
    <scope>NUCLEOTIDE SEQUENCE [LARGE SCALE GENOMIC DNA]</scope>
    <source>
        <strain evidence="9 10">A3</strain>
    </source>
</reference>
<evidence type="ECO:0000313" key="10">
    <source>
        <dbReference type="Proteomes" id="UP000815846"/>
    </source>
</evidence>
<feature type="transmembrane region" description="Helical" evidence="8">
    <location>
        <begin position="240"/>
        <end position="270"/>
    </location>
</feature>
<evidence type="ECO:0000256" key="8">
    <source>
        <dbReference type="SAM" id="Phobius"/>
    </source>
</evidence>
<dbReference type="Proteomes" id="UP000815846">
    <property type="component" value="Unassembled WGS sequence"/>
</dbReference>
<keyword evidence="4" id="KW-1003">Cell membrane</keyword>
<dbReference type="RefSeq" id="WP_101344281.1">
    <property type="nucleotide sequence ID" value="NZ_PJAI02000005.1"/>
</dbReference>
<comment type="similarity">
    <text evidence="2">Belongs to the autoinducer-2 exporter (AI-2E) (TC 2.A.86) family.</text>
</comment>
<feature type="transmembrane region" description="Helical" evidence="8">
    <location>
        <begin position="217"/>
        <end position="234"/>
    </location>
</feature>
<evidence type="ECO:0000256" key="1">
    <source>
        <dbReference type="ARBA" id="ARBA00004651"/>
    </source>
</evidence>
<comment type="subcellular location">
    <subcellularLocation>
        <location evidence="1">Cell membrane</location>
        <topology evidence="1">Multi-pass membrane protein</topology>
    </subcellularLocation>
</comment>
<organism evidence="9 10">
    <name type="scientific">Colwellia echini</name>
    <dbReference type="NCBI Taxonomy" id="1982103"/>
    <lineage>
        <taxon>Bacteria</taxon>
        <taxon>Pseudomonadati</taxon>
        <taxon>Pseudomonadota</taxon>
        <taxon>Gammaproteobacteria</taxon>
        <taxon>Alteromonadales</taxon>
        <taxon>Colwelliaceae</taxon>
        <taxon>Colwellia</taxon>
    </lineage>
</organism>
<feature type="transmembrane region" description="Helical" evidence="8">
    <location>
        <begin position="12"/>
        <end position="32"/>
    </location>
</feature>
<keyword evidence="5 8" id="KW-0812">Transmembrane</keyword>
<dbReference type="PANTHER" id="PTHR21716">
    <property type="entry name" value="TRANSMEMBRANE PROTEIN"/>
    <property type="match status" value="1"/>
</dbReference>
<evidence type="ECO:0000313" key="9">
    <source>
        <dbReference type="EMBL" id="TYK66164.1"/>
    </source>
</evidence>
<comment type="caution">
    <text evidence="9">The sequence shown here is derived from an EMBL/GenBank/DDBJ whole genome shotgun (WGS) entry which is preliminary data.</text>
</comment>
<keyword evidence="10" id="KW-1185">Reference proteome</keyword>
<dbReference type="PANTHER" id="PTHR21716:SF53">
    <property type="entry name" value="PERMEASE PERM-RELATED"/>
    <property type="match status" value="1"/>
</dbReference>
<feature type="transmembrane region" description="Helical" evidence="8">
    <location>
        <begin position="68"/>
        <end position="93"/>
    </location>
</feature>
<feature type="transmembrane region" description="Helical" evidence="8">
    <location>
        <begin position="159"/>
        <end position="177"/>
    </location>
</feature>
<dbReference type="InterPro" id="IPR002549">
    <property type="entry name" value="AI-2E-like"/>
</dbReference>
<dbReference type="EMBL" id="PJAI02000005">
    <property type="protein sequence ID" value="TYK66164.1"/>
    <property type="molecule type" value="Genomic_DNA"/>
</dbReference>
<accession>A0ABY3MYA1</accession>
<evidence type="ECO:0000256" key="6">
    <source>
        <dbReference type="ARBA" id="ARBA00022989"/>
    </source>
</evidence>
<evidence type="ECO:0000256" key="5">
    <source>
        <dbReference type="ARBA" id="ARBA00022692"/>
    </source>
</evidence>
<dbReference type="Pfam" id="PF01594">
    <property type="entry name" value="AI-2E_transport"/>
    <property type="match status" value="1"/>
</dbReference>